<accession>A0A8H7VQ33</accession>
<dbReference type="Gene3D" id="3.30.420.10">
    <property type="entry name" value="Ribonuclease H-like superfamily/Ribonuclease H"/>
    <property type="match status" value="1"/>
</dbReference>
<dbReference type="InterPro" id="IPR036397">
    <property type="entry name" value="RNaseH_sf"/>
</dbReference>
<feature type="region of interest" description="Disordered" evidence="1">
    <location>
        <begin position="132"/>
        <end position="152"/>
    </location>
</feature>
<proteinExistence type="predicted"/>
<name>A0A8H7VQ33_9FUNG</name>
<dbReference type="GO" id="GO:0003676">
    <property type="term" value="F:nucleic acid binding"/>
    <property type="evidence" value="ECO:0007669"/>
    <property type="project" value="InterPro"/>
</dbReference>
<evidence type="ECO:0000313" key="2">
    <source>
        <dbReference type="EMBL" id="KAG2222879.1"/>
    </source>
</evidence>
<dbReference type="Proteomes" id="UP000646827">
    <property type="component" value="Unassembled WGS sequence"/>
</dbReference>
<comment type="caution">
    <text evidence="2">The sequence shown here is derived from an EMBL/GenBank/DDBJ whole genome shotgun (WGS) entry which is preliminary data.</text>
</comment>
<sequence length="302" mass="34200">MYTKGQNDIRDANFRFWAKSKFALSTGPGEPDILCKREGSDRQIGKPVAIKEKLYSYIVDGHTRCDHGARDPTFKKCQEHYSFIPKAPVEMILGKCSICILRRSKKTTTTAGKAIKSDAFMKRLQMDLIDYQPHPVPGTRDEDDASSSSADDHANSHMRYILHIKDHFTKWSWAFPLRSKQPSLVVKNLCKVFYMASAPLMLQSNNSGEFVNSLVDELAQQWPGLVERGNATLSNKLSRWCAENNTDDWTAGLDIVVYNMNTTIAEGINCSPYKAVYGQDPQIFLLFSEYLRQAFPGQRVVN</sequence>
<dbReference type="EMBL" id="JAEPRB010000073">
    <property type="protein sequence ID" value="KAG2222879.1"/>
    <property type="molecule type" value="Genomic_DNA"/>
</dbReference>
<organism evidence="2 3">
    <name type="scientific">Circinella minor</name>
    <dbReference type="NCBI Taxonomy" id="1195481"/>
    <lineage>
        <taxon>Eukaryota</taxon>
        <taxon>Fungi</taxon>
        <taxon>Fungi incertae sedis</taxon>
        <taxon>Mucoromycota</taxon>
        <taxon>Mucoromycotina</taxon>
        <taxon>Mucoromycetes</taxon>
        <taxon>Mucorales</taxon>
        <taxon>Lichtheimiaceae</taxon>
        <taxon>Circinella</taxon>
    </lineage>
</organism>
<keyword evidence="3" id="KW-1185">Reference proteome</keyword>
<dbReference type="SUPFAM" id="SSF53098">
    <property type="entry name" value="Ribonuclease H-like"/>
    <property type="match status" value="1"/>
</dbReference>
<reference evidence="2 3" key="1">
    <citation type="submission" date="2020-12" db="EMBL/GenBank/DDBJ databases">
        <title>Metabolic potential, ecology and presence of endohyphal bacteria is reflected in genomic diversity of Mucoromycotina.</title>
        <authorList>
            <person name="Muszewska A."/>
            <person name="Okrasinska A."/>
            <person name="Steczkiewicz K."/>
            <person name="Drgas O."/>
            <person name="Orlowska M."/>
            <person name="Perlinska-Lenart U."/>
            <person name="Aleksandrzak-Piekarczyk T."/>
            <person name="Szatraj K."/>
            <person name="Zielenkiewicz U."/>
            <person name="Pilsyk S."/>
            <person name="Malc E."/>
            <person name="Mieczkowski P."/>
            <person name="Kruszewska J.S."/>
            <person name="Biernat P."/>
            <person name="Pawlowska J."/>
        </authorList>
    </citation>
    <scope>NUCLEOTIDE SEQUENCE [LARGE SCALE GENOMIC DNA]</scope>
    <source>
        <strain evidence="2 3">CBS 142.35</strain>
    </source>
</reference>
<evidence type="ECO:0008006" key="4">
    <source>
        <dbReference type="Google" id="ProtNLM"/>
    </source>
</evidence>
<dbReference type="PANTHER" id="PTHR46585">
    <property type="entry name" value="INTEGRASE CORE DOMAIN CONTAINING PROTEIN"/>
    <property type="match status" value="1"/>
</dbReference>
<evidence type="ECO:0000256" key="1">
    <source>
        <dbReference type="SAM" id="MobiDB-lite"/>
    </source>
</evidence>
<evidence type="ECO:0000313" key="3">
    <source>
        <dbReference type="Proteomes" id="UP000646827"/>
    </source>
</evidence>
<dbReference type="OrthoDB" id="2499658at2759"/>
<gene>
    <name evidence="2" type="ORF">INT45_000494</name>
</gene>
<protein>
    <recommendedName>
        <fullName evidence="4">Integrase catalytic domain-containing protein</fullName>
    </recommendedName>
</protein>
<dbReference type="InterPro" id="IPR012337">
    <property type="entry name" value="RNaseH-like_sf"/>
</dbReference>
<dbReference type="AlphaFoldDB" id="A0A8H7VQ33"/>
<dbReference type="PANTHER" id="PTHR46585:SF3">
    <property type="entry name" value="INTEGRASE CATALYTIC DOMAIN-CONTAINING PROTEIN"/>
    <property type="match status" value="1"/>
</dbReference>